<dbReference type="RefSeq" id="WP_207330780.1">
    <property type="nucleotide sequence ID" value="NZ_JAFMYW010000006.1"/>
</dbReference>
<name>A0ABS3JPI4_9BACT</name>
<comment type="caution">
    <text evidence="1">The sequence shown here is derived from an EMBL/GenBank/DDBJ whole genome shotgun (WGS) entry which is preliminary data.</text>
</comment>
<keyword evidence="2" id="KW-1185">Reference proteome</keyword>
<evidence type="ECO:0000313" key="2">
    <source>
        <dbReference type="Proteomes" id="UP000664628"/>
    </source>
</evidence>
<dbReference type="Proteomes" id="UP000664628">
    <property type="component" value="Unassembled WGS sequence"/>
</dbReference>
<organism evidence="1 2">
    <name type="scientific">Fibrella forsythiae</name>
    <dbReference type="NCBI Taxonomy" id="2817061"/>
    <lineage>
        <taxon>Bacteria</taxon>
        <taxon>Pseudomonadati</taxon>
        <taxon>Bacteroidota</taxon>
        <taxon>Cytophagia</taxon>
        <taxon>Cytophagales</taxon>
        <taxon>Spirosomataceae</taxon>
        <taxon>Fibrella</taxon>
    </lineage>
</organism>
<dbReference type="EMBL" id="JAFMYW010000006">
    <property type="protein sequence ID" value="MBO0950837.1"/>
    <property type="molecule type" value="Genomic_DNA"/>
</dbReference>
<sequence length="45" mass="4995">MSVIERQQELRPTANALLTTGSAFTDEEGGLSLVTKQSSNMCHRW</sequence>
<reference evidence="1 2" key="1">
    <citation type="submission" date="2021-03" db="EMBL/GenBank/DDBJ databases">
        <title>Fibrella sp. HMF5405 genome sequencing and assembly.</title>
        <authorList>
            <person name="Kang H."/>
            <person name="Kim H."/>
            <person name="Bae S."/>
            <person name="Joh K."/>
        </authorList>
    </citation>
    <scope>NUCLEOTIDE SEQUENCE [LARGE SCALE GENOMIC DNA]</scope>
    <source>
        <strain evidence="1 2">HMF5405</strain>
    </source>
</reference>
<accession>A0ABS3JPI4</accession>
<proteinExistence type="predicted"/>
<protein>
    <submittedName>
        <fullName evidence="1">Uncharacterized protein</fullName>
    </submittedName>
</protein>
<gene>
    <name evidence="1" type="ORF">J2I46_19755</name>
</gene>
<evidence type="ECO:0000313" key="1">
    <source>
        <dbReference type="EMBL" id="MBO0950837.1"/>
    </source>
</evidence>